<proteinExistence type="predicted"/>
<reference evidence="1" key="1">
    <citation type="journal article" date="2020" name="Nature">
        <title>Giant virus diversity and host interactions through global metagenomics.</title>
        <authorList>
            <person name="Schulz F."/>
            <person name="Roux S."/>
            <person name="Paez-Espino D."/>
            <person name="Jungbluth S."/>
            <person name="Walsh D.A."/>
            <person name="Denef V.J."/>
            <person name="McMahon K.D."/>
            <person name="Konstantinidis K.T."/>
            <person name="Eloe-Fadrosh E.A."/>
            <person name="Kyrpides N.C."/>
            <person name="Woyke T."/>
        </authorList>
    </citation>
    <scope>NUCLEOTIDE SEQUENCE</scope>
    <source>
        <strain evidence="1">GVMAG-S-1016704-142</strain>
    </source>
</reference>
<dbReference type="SUPFAM" id="SSF56112">
    <property type="entry name" value="Protein kinase-like (PK-like)"/>
    <property type="match status" value="1"/>
</dbReference>
<evidence type="ECO:0000313" key="1">
    <source>
        <dbReference type="EMBL" id="QHU33936.1"/>
    </source>
</evidence>
<sequence>MNPLGELYNYSKFMVLFESNKDKPWDSWLDFVKLLVPGKQGVVGLLKTKEGGIYCVFKLSQYINNLIIHESVVMDGLSSLSSYCPHFCKSFGLVDCYRNPETVKKESPFVQKSNIPYMISDKMLLQEYIDKSNKFYNYIKSAKINDDVLFSTIKQVLLGTCMAQRRKQFTHYDLHSLNIMMKKCNKDLVFLYVLDSENQLCVPTLGHYPIIIDYGFSYINDMQDGPLWPTLEHTSSGFVSDRFDPITDPKLFLVTVSYEIKQHRDSAGSRILRKTVRNLFKPLSIEWDCGWDETEQHDAPYEILKIIKKYCNNSVLFNNHPGDCIDLIHSLIILPCDQQDSSSFDISVKTFIKEWSKIEQVITDSFYLLYILRGLVDAARYVRSMYMDSETSASAVKTFTDKLHECINKVAKFCNPKNIKYESMLCSIYVFSSCIEDVYQKFISDRMTTKEKEYNDMPMKTIEHIYAAVDSNLPTEYIYSDKTTICIMDSVNDKSFVFKLEPDEIKKINSIHSFCRGTIMYDIYKDKHMITSQKTI</sequence>
<dbReference type="AlphaFoldDB" id="A0A6C0LST8"/>
<dbReference type="EMBL" id="MN740565">
    <property type="protein sequence ID" value="QHU33936.1"/>
    <property type="molecule type" value="Genomic_DNA"/>
</dbReference>
<protein>
    <recommendedName>
        <fullName evidence="2">Protein kinase domain-containing protein</fullName>
    </recommendedName>
</protein>
<name>A0A6C0LST8_9ZZZZ</name>
<dbReference type="InterPro" id="IPR011009">
    <property type="entry name" value="Kinase-like_dom_sf"/>
</dbReference>
<evidence type="ECO:0008006" key="2">
    <source>
        <dbReference type="Google" id="ProtNLM"/>
    </source>
</evidence>
<organism evidence="1">
    <name type="scientific">viral metagenome</name>
    <dbReference type="NCBI Taxonomy" id="1070528"/>
    <lineage>
        <taxon>unclassified sequences</taxon>
        <taxon>metagenomes</taxon>
        <taxon>organismal metagenomes</taxon>
    </lineage>
</organism>
<accession>A0A6C0LST8</accession>
<dbReference type="Gene3D" id="1.10.510.10">
    <property type="entry name" value="Transferase(Phosphotransferase) domain 1"/>
    <property type="match status" value="1"/>
</dbReference>